<keyword evidence="2" id="KW-0274">FAD</keyword>
<dbReference type="SUPFAM" id="SSF51905">
    <property type="entry name" value="FAD/NAD(P)-binding domain"/>
    <property type="match status" value="1"/>
</dbReference>
<gene>
    <name evidence="6" type="ORF">MPH_05955</name>
</gene>
<dbReference type="InterPro" id="IPR050641">
    <property type="entry name" value="RIFMO-like"/>
</dbReference>
<dbReference type="PANTHER" id="PTHR43004:SF20">
    <property type="entry name" value="2-MONOOXYGENASE, PUTATIVE (AFU_ORTHOLOGUE AFUA_1G13660)-RELATED"/>
    <property type="match status" value="1"/>
</dbReference>
<accession>K2RVU2</accession>
<dbReference type="Proteomes" id="UP000007129">
    <property type="component" value="Unassembled WGS sequence"/>
</dbReference>
<feature type="region of interest" description="Disordered" evidence="4">
    <location>
        <begin position="129"/>
        <end position="246"/>
    </location>
</feature>
<dbReference type="GO" id="GO:0016709">
    <property type="term" value="F:oxidoreductase activity, acting on paired donors, with incorporation or reduction of molecular oxygen, NAD(P)H as one donor, and incorporation of one atom of oxygen"/>
    <property type="evidence" value="ECO:0007669"/>
    <property type="project" value="UniProtKB-ARBA"/>
</dbReference>
<feature type="domain" description="FAD-binding" evidence="5">
    <location>
        <begin position="1"/>
        <end position="60"/>
    </location>
</feature>
<feature type="compositionally biased region" description="Basic residues" evidence="4">
    <location>
        <begin position="194"/>
        <end position="208"/>
    </location>
</feature>
<keyword evidence="6" id="KW-0503">Monooxygenase</keyword>
<dbReference type="Gene3D" id="3.50.50.60">
    <property type="entry name" value="FAD/NAD(P)-binding domain"/>
    <property type="match status" value="1"/>
</dbReference>
<dbReference type="EMBL" id="AHHD01000260">
    <property type="protein sequence ID" value="EKG16852.1"/>
    <property type="molecule type" value="Genomic_DNA"/>
</dbReference>
<feature type="compositionally biased region" description="Basic residues" evidence="4">
    <location>
        <begin position="223"/>
        <end position="233"/>
    </location>
</feature>
<dbReference type="GO" id="GO:0071949">
    <property type="term" value="F:FAD binding"/>
    <property type="evidence" value="ECO:0007669"/>
    <property type="project" value="InterPro"/>
</dbReference>
<name>K2RVU2_MACPH</name>
<evidence type="ECO:0000259" key="5">
    <source>
        <dbReference type="Pfam" id="PF01494"/>
    </source>
</evidence>
<evidence type="ECO:0000256" key="3">
    <source>
        <dbReference type="ARBA" id="ARBA00023002"/>
    </source>
</evidence>
<proteinExistence type="predicted"/>
<dbReference type="VEuPathDB" id="FungiDB:MPH_05955"/>
<feature type="compositionally biased region" description="Basic and acidic residues" evidence="4">
    <location>
        <begin position="179"/>
        <end position="193"/>
    </location>
</feature>
<dbReference type="AlphaFoldDB" id="K2RVU2"/>
<evidence type="ECO:0000313" key="6">
    <source>
        <dbReference type="EMBL" id="EKG16852.1"/>
    </source>
</evidence>
<evidence type="ECO:0000256" key="4">
    <source>
        <dbReference type="SAM" id="MobiDB-lite"/>
    </source>
</evidence>
<protein>
    <submittedName>
        <fullName evidence="6">Monooxygenase FAD-binding protein</fullName>
    </submittedName>
</protein>
<evidence type="ECO:0000256" key="2">
    <source>
        <dbReference type="ARBA" id="ARBA00022827"/>
    </source>
</evidence>
<comment type="caution">
    <text evidence="6">The sequence shown here is derived from an EMBL/GenBank/DDBJ whole genome shotgun (WGS) entry which is preliminary data.</text>
</comment>
<dbReference type="InterPro" id="IPR002938">
    <property type="entry name" value="FAD-bd"/>
</dbReference>
<dbReference type="Pfam" id="PF01494">
    <property type="entry name" value="FAD_binding_3"/>
    <property type="match status" value="1"/>
</dbReference>
<dbReference type="STRING" id="1126212.K2RVU2"/>
<feature type="compositionally biased region" description="Basic and acidic residues" evidence="4">
    <location>
        <begin position="154"/>
        <end position="169"/>
    </location>
</feature>
<dbReference type="InterPro" id="IPR036188">
    <property type="entry name" value="FAD/NAD-bd_sf"/>
</dbReference>
<dbReference type="InParanoid" id="K2RVU2"/>
<dbReference type="HOGENOM" id="CLU_1042333_0_0_1"/>
<sequence length="267" mass="30044">MAALWMAKCGIDVRIVDKRATKVFKGQADSLQARTIEILDSFGIAEVIYKRGAHLLETSFWARSSFDFLLGRQLADAVRRRPPERPARSSPSGPFPSTIQGSAASTRSSLIRVSLPTCALRHWPSLTNIRRPNRARSARRHQGMRQRASRARRGASEPAHRRAERRKSASEPSPPDAPASDRRRDGRGAERARSRAGRFRHQSRRRKRPAAEHHRQGGNGRGGPRKVRHRLRRGAQLDSRAGRDQACWAKQGSSVWGCGHHSYQRLP</sequence>
<dbReference type="PANTHER" id="PTHR43004">
    <property type="entry name" value="TRK SYSTEM POTASSIUM UPTAKE PROTEIN"/>
    <property type="match status" value="1"/>
</dbReference>
<organism evidence="6 7">
    <name type="scientific">Macrophomina phaseolina (strain MS6)</name>
    <name type="common">Charcoal rot fungus</name>
    <dbReference type="NCBI Taxonomy" id="1126212"/>
    <lineage>
        <taxon>Eukaryota</taxon>
        <taxon>Fungi</taxon>
        <taxon>Dikarya</taxon>
        <taxon>Ascomycota</taxon>
        <taxon>Pezizomycotina</taxon>
        <taxon>Dothideomycetes</taxon>
        <taxon>Dothideomycetes incertae sedis</taxon>
        <taxon>Botryosphaeriales</taxon>
        <taxon>Botryosphaeriaceae</taxon>
        <taxon>Macrophomina</taxon>
    </lineage>
</organism>
<evidence type="ECO:0000313" key="7">
    <source>
        <dbReference type="Proteomes" id="UP000007129"/>
    </source>
</evidence>
<feature type="region of interest" description="Disordered" evidence="4">
    <location>
        <begin position="79"/>
        <end position="103"/>
    </location>
</feature>
<dbReference type="OrthoDB" id="5325318at2759"/>
<reference evidence="6 7" key="1">
    <citation type="journal article" date="2012" name="BMC Genomics">
        <title>Tools to kill: Genome of one of the most destructive plant pathogenic fungi Macrophomina phaseolina.</title>
        <authorList>
            <person name="Islam M.S."/>
            <person name="Haque M.S."/>
            <person name="Islam M.M."/>
            <person name="Emdad E.M."/>
            <person name="Halim A."/>
            <person name="Hossen Q.M.M."/>
            <person name="Hossain M.Z."/>
            <person name="Ahmed B."/>
            <person name="Rahim S."/>
            <person name="Rahman M.S."/>
            <person name="Alam M.M."/>
            <person name="Hou S."/>
            <person name="Wan X."/>
            <person name="Saito J.A."/>
            <person name="Alam M."/>
        </authorList>
    </citation>
    <scope>NUCLEOTIDE SEQUENCE [LARGE SCALE GENOMIC DNA]</scope>
    <source>
        <strain evidence="6 7">MS6</strain>
    </source>
</reference>
<keyword evidence="3" id="KW-0560">Oxidoreductase</keyword>
<keyword evidence="1" id="KW-0285">Flavoprotein</keyword>
<feature type="compositionally biased region" description="Basic residues" evidence="4">
    <location>
        <begin position="131"/>
        <end position="153"/>
    </location>
</feature>
<evidence type="ECO:0000256" key="1">
    <source>
        <dbReference type="ARBA" id="ARBA00022630"/>
    </source>
</evidence>